<comment type="subcellular location">
    <subcellularLocation>
        <location evidence="12">Cell membrane</location>
        <topology evidence="12">Single-pass type I membrane protein</topology>
    </subcellularLocation>
    <subcellularLocation>
        <location evidence="1">Membrane</location>
        <topology evidence="1">Single-pass type I membrane protein</topology>
    </subcellularLocation>
</comment>
<comment type="function">
    <text evidence="12">Receptor for netrin required for axon guidance. Mediates axon repulsion of neuronal growth cones in the developing nervous system upon ligand binding.</text>
</comment>
<keyword evidence="5" id="KW-0732">Signal</keyword>
<dbReference type="Pfam" id="PF00791">
    <property type="entry name" value="ZU5"/>
    <property type="match status" value="1"/>
</dbReference>
<dbReference type="Gene3D" id="2.60.220.30">
    <property type="match status" value="1"/>
</dbReference>
<keyword evidence="8" id="KW-1015">Disulfide bond</keyword>
<dbReference type="PROSITE" id="PS50017">
    <property type="entry name" value="DEATH_DOMAIN"/>
    <property type="match status" value="1"/>
</dbReference>
<dbReference type="InterPro" id="IPR013098">
    <property type="entry name" value="Ig_I-set"/>
</dbReference>
<dbReference type="InterPro" id="IPR013783">
    <property type="entry name" value="Ig-like_fold"/>
</dbReference>
<dbReference type="SMART" id="SM00408">
    <property type="entry name" value="IGc2"/>
    <property type="match status" value="1"/>
</dbReference>
<dbReference type="SUPFAM" id="SSF48726">
    <property type="entry name" value="Immunoglobulin"/>
    <property type="match status" value="2"/>
</dbReference>
<evidence type="ECO:0000256" key="5">
    <source>
        <dbReference type="ARBA" id="ARBA00022729"/>
    </source>
</evidence>
<evidence type="ECO:0000259" key="15">
    <source>
        <dbReference type="PROSITE" id="PS51145"/>
    </source>
</evidence>
<dbReference type="Pfam" id="PF07679">
    <property type="entry name" value="I-set"/>
    <property type="match status" value="1"/>
</dbReference>
<dbReference type="Gene3D" id="1.10.533.10">
    <property type="entry name" value="Death Domain, Fas"/>
    <property type="match status" value="1"/>
</dbReference>
<feature type="domain" description="ZU5" evidence="15">
    <location>
        <begin position="643"/>
        <end position="764"/>
    </location>
</feature>
<dbReference type="OrthoDB" id="5973910at2759"/>
<name>A0A814B2U4_9BILA</name>
<dbReference type="SUPFAM" id="SSF82895">
    <property type="entry name" value="TSP-1 type 1 repeat"/>
    <property type="match status" value="2"/>
</dbReference>
<dbReference type="EMBL" id="CAJNOQ010001818">
    <property type="protein sequence ID" value="CAF0921189.1"/>
    <property type="molecule type" value="Genomic_DNA"/>
</dbReference>
<gene>
    <name evidence="16" type="ORF">GPM918_LOCUS9662</name>
    <name evidence="17" type="ORF">SRO942_LOCUS9663</name>
</gene>
<dbReference type="InterPro" id="IPR033772">
    <property type="entry name" value="UPA"/>
</dbReference>
<dbReference type="PANTHER" id="PTHR12582:SF47">
    <property type="entry name" value="NETRIN RECEPTOR UNC-5"/>
    <property type="match status" value="1"/>
</dbReference>
<keyword evidence="7" id="KW-0472">Membrane</keyword>
<dbReference type="Pfam" id="PF17217">
    <property type="entry name" value="UPA"/>
    <property type="match status" value="1"/>
</dbReference>
<dbReference type="PROSITE" id="PS51145">
    <property type="entry name" value="ZU5"/>
    <property type="match status" value="1"/>
</dbReference>
<dbReference type="PROSITE" id="PS50835">
    <property type="entry name" value="IG_LIKE"/>
    <property type="match status" value="1"/>
</dbReference>
<keyword evidence="9 12" id="KW-0675">Receptor</keyword>
<evidence type="ECO:0000256" key="12">
    <source>
        <dbReference type="RuleBase" id="RU367033"/>
    </source>
</evidence>
<dbReference type="FunFam" id="2.60.40.10:FF:000032">
    <property type="entry name" value="palladin isoform X1"/>
    <property type="match status" value="1"/>
</dbReference>
<dbReference type="SMART" id="SM00409">
    <property type="entry name" value="IG"/>
    <property type="match status" value="1"/>
</dbReference>
<dbReference type="Gene3D" id="2.20.100.10">
    <property type="entry name" value="Thrombospondin type-1 (TSP1) repeat"/>
    <property type="match status" value="2"/>
</dbReference>
<protein>
    <recommendedName>
        <fullName evidence="12">Netrin receptor UNC5</fullName>
    </recommendedName>
</protein>
<dbReference type="Pfam" id="PF25609">
    <property type="entry name" value="Unc5_NetrinR_N"/>
    <property type="match status" value="1"/>
</dbReference>
<organism evidence="16 18">
    <name type="scientific">Didymodactylos carnosus</name>
    <dbReference type="NCBI Taxonomy" id="1234261"/>
    <lineage>
        <taxon>Eukaryota</taxon>
        <taxon>Metazoa</taxon>
        <taxon>Spiralia</taxon>
        <taxon>Gnathifera</taxon>
        <taxon>Rotifera</taxon>
        <taxon>Eurotatoria</taxon>
        <taxon>Bdelloidea</taxon>
        <taxon>Philodinida</taxon>
        <taxon>Philodinidae</taxon>
        <taxon>Didymodactylos</taxon>
    </lineage>
</organism>
<dbReference type="InterPro" id="IPR000884">
    <property type="entry name" value="TSP1_rpt"/>
</dbReference>
<evidence type="ECO:0000259" key="14">
    <source>
        <dbReference type="PROSITE" id="PS50835"/>
    </source>
</evidence>
<dbReference type="AlphaFoldDB" id="A0A814B2U4"/>
<evidence type="ECO:0000313" key="18">
    <source>
        <dbReference type="Proteomes" id="UP000663829"/>
    </source>
</evidence>
<evidence type="ECO:0000256" key="4">
    <source>
        <dbReference type="ARBA" id="ARBA00022692"/>
    </source>
</evidence>
<keyword evidence="4" id="KW-0812">Transmembrane</keyword>
<evidence type="ECO:0000256" key="9">
    <source>
        <dbReference type="ARBA" id="ARBA00023170"/>
    </source>
</evidence>
<evidence type="ECO:0000256" key="1">
    <source>
        <dbReference type="ARBA" id="ARBA00004479"/>
    </source>
</evidence>
<keyword evidence="18" id="KW-1185">Reference proteome</keyword>
<dbReference type="InterPro" id="IPR003599">
    <property type="entry name" value="Ig_sub"/>
</dbReference>
<accession>A0A814B2U4</accession>
<dbReference type="InterPro" id="IPR036383">
    <property type="entry name" value="TSP1_rpt_sf"/>
</dbReference>
<evidence type="ECO:0000256" key="11">
    <source>
        <dbReference type="ARBA" id="ARBA00023319"/>
    </source>
</evidence>
<dbReference type="SMART" id="SM00218">
    <property type="entry name" value="ZU5"/>
    <property type="match status" value="1"/>
</dbReference>
<dbReference type="InterPro" id="IPR036179">
    <property type="entry name" value="Ig-like_dom_sf"/>
</dbReference>
<evidence type="ECO:0000313" key="16">
    <source>
        <dbReference type="EMBL" id="CAF0921189.1"/>
    </source>
</evidence>
<evidence type="ECO:0000256" key="8">
    <source>
        <dbReference type="ARBA" id="ARBA00023157"/>
    </source>
</evidence>
<evidence type="ECO:0000313" key="17">
    <source>
        <dbReference type="EMBL" id="CAF3700485.1"/>
    </source>
</evidence>
<dbReference type="SMART" id="SM00005">
    <property type="entry name" value="DEATH"/>
    <property type="match status" value="1"/>
</dbReference>
<dbReference type="GO" id="GO:0005042">
    <property type="term" value="F:netrin receptor activity"/>
    <property type="evidence" value="ECO:0007669"/>
    <property type="project" value="UniProtKB-UniRule"/>
</dbReference>
<dbReference type="SUPFAM" id="SSF47986">
    <property type="entry name" value="DEATH domain"/>
    <property type="match status" value="1"/>
</dbReference>
<dbReference type="Proteomes" id="UP000663829">
    <property type="component" value="Unassembled WGS sequence"/>
</dbReference>
<feature type="domain" description="Ig-like" evidence="14">
    <location>
        <begin position="112"/>
        <end position="201"/>
    </location>
</feature>
<feature type="domain" description="Death" evidence="13">
    <location>
        <begin position="965"/>
        <end position="1030"/>
    </location>
</feature>
<dbReference type="InterPro" id="IPR057755">
    <property type="entry name" value="UNC5A-D-like_N"/>
</dbReference>
<keyword evidence="10" id="KW-0325">Glycoprotein</keyword>
<evidence type="ECO:0000256" key="2">
    <source>
        <dbReference type="ARBA" id="ARBA00009844"/>
    </source>
</evidence>
<dbReference type="InterPro" id="IPR011029">
    <property type="entry name" value="DEATH-like_dom_sf"/>
</dbReference>
<evidence type="ECO:0000256" key="10">
    <source>
        <dbReference type="ARBA" id="ARBA00023180"/>
    </source>
</evidence>
<evidence type="ECO:0000256" key="3">
    <source>
        <dbReference type="ARBA" id="ARBA00022473"/>
    </source>
</evidence>
<dbReference type="InterPro" id="IPR000906">
    <property type="entry name" value="ZU5_dom"/>
</dbReference>
<dbReference type="Pfam" id="PF00090">
    <property type="entry name" value="TSP_1"/>
    <property type="match status" value="2"/>
</dbReference>
<dbReference type="PROSITE" id="PS50092">
    <property type="entry name" value="TSP1"/>
    <property type="match status" value="3"/>
</dbReference>
<dbReference type="Gene3D" id="2.60.40.10">
    <property type="entry name" value="Immunoglobulins"/>
    <property type="match status" value="2"/>
</dbReference>
<dbReference type="SMART" id="SM00209">
    <property type="entry name" value="TSP1"/>
    <property type="match status" value="3"/>
</dbReference>
<dbReference type="InterPro" id="IPR037936">
    <property type="entry name" value="UNC5A-D"/>
</dbReference>
<evidence type="ECO:0000256" key="7">
    <source>
        <dbReference type="ARBA" id="ARBA00023136"/>
    </source>
</evidence>
<comment type="similarity">
    <text evidence="2 12">Belongs to the unc-5 family.</text>
</comment>
<dbReference type="Proteomes" id="UP000681722">
    <property type="component" value="Unassembled WGS sequence"/>
</dbReference>
<sequence>MIHLIEQPQFLQEPQSSFIFENRPITLTCKAIRSRQIFFHCDNKWVPEHEHTKSTEQNDKGTVIITSINITSYPSESHIGPDGFKCWCQAWSATGGTAKSRPATIEIAYLDPNFDWEPLRTDAVLGKSTELRCRPPIGNPYPKVSWLKDGQSVEINRSGRFILSGENSLLIGQVKQSDSGNYTCVAENIAGKYSSEPAELIIHDDLGWSDWLPFSECKGIPCGSGRQRRIRTCLNPPTITNRPSCDGDQIQERECLVACPSSSSQLPEQAVHQGIVKTDEEFSDWFSWSECKGNACNMGHQQRIRVCLKLNTKACDGERVQERECFVPCSTNSSDQILSARQQRPINTQSLLSRSSSNWTAWSLCNSDCQMIRTRQCSNQQCVNSLETKPCKGNLCPSIPILSSKALNIILYSSAGVGCVILLILLQSYREEVHHQKLIINRNFIHIYENREPRLEVIFANLVIYFVFLVALPDCITSKTTNDQVTRDEYPFYYSIQQDTTSTRSCASQNASLTHSESIEKEKLLLNLNESSSSPGSNLHHQLYAHHKQHQQQHLLNQNNNNNTINTSTSVTANGSSIISGGGPFHLLNYCGFQPKFHQRSIQNNDYSHTSTDTTSRSTPSSILNSVYEKILQSLPQHTDLRYFAVSVLNSKGCKVQIANTGVCLVIPEQAVLDDEEYLIFIAILTDDMQMPQLSEGESRLSPVVLIGPSEITLLKPAVLSFEHTALLDDNTWQLSLMSGEFNDTTNILWRLESMGAYTLVGESLPNKHASKYIQMVTFYNRSLNDIQQVISTLRLRFIDNTSDALERCLSEETSMQSFLCEQPKLFLLQDSFDQICVNVDMELSISSRINMGYKEIPLEMFWSNHIDRACFIFVIPGIHPPNIEHIAIHIDIYQPHILPNALHTRICINTMNLHQNSPLEKYNTSTVRSHYLKQTQTSTDGVFRLPQTMRQKLCEVLDPPNLHGNDWRMFAQRLHVDHYLHYFATKVSPTEHLLTLWEARHSQDPLTDIINLLNQMGRSDAAKIIISGMNIGN</sequence>
<dbReference type="PANTHER" id="PTHR12582">
    <property type="entry name" value="NETRIN RECEPTOR UNC5"/>
    <property type="match status" value="1"/>
</dbReference>
<keyword evidence="11 12" id="KW-0393">Immunoglobulin domain</keyword>
<evidence type="ECO:0000256" key="6">
    <source>
        <dbReference type="ARBA" id="ARBA00022989"/>
    </source>
</evidence>
<proteinExistence type="inferred from homology"/>
<dbReference type="CDD" id="cd08781">
    <property type="entry name" value="Death_UNC5-like"/>
    <property type="match status" value="1"/>
</dbReference>
<dbReference type="GO" id="GO:0008045">
    <property type="term" value="P:motor neuron axon guidance"/>
    <property type="evidence" value="ECO:0007669"/>
    <property type="project" value="TreeGrafter"/>
</dbReference>
<reference evidence="16" key="1">
    <citation type="submission" date="2021-02" db="EMBL/GenBank/DDBJ databases">
        <authorList>
            <person name="Nowell W R."/>
        </authorList>
    </citation>
    <scope>NUCLEOTIDE SEQUENCE</scope>
</reference>
<dbReference type="InterPro" id="IPR007110">
    <property type="entry name" value="Ig-like_dom"/>
</dbReference>
<keyword evidence="3 12" id="KW-0217">Developmental protein</keyword>
<dbReference type="InterPro" id="IPR003598">
    <property type="entry name" value="Ig_sub2"/>
</dbReference>
<dbReference type="InterPro" id="IPR000488">
    <property type="entry name" value="Death_dom"/>
</dbReference>
<keyword evidence="6" id="KW-1133">Transmembrane helix</keyword>
<dbReference type="EMBL" id="CAJOBC010001818">
    <property type="protein sequence ID" value="CAF3700485.1"/>
    <property type="molecule type" value="Genomic_DNA"/>
</dbReference>
<comment type="caution">
    <text evidence="16">The sequence shown here is derived from an EMBL/GenBank/DDBJ whole genome shotgun (WGS) entry which is preliminary data.</text>
</comment>
<dbReference type="GO" id="GO:0005886">
    <property type="term" value="C:plasma membrane"/>
    <property type="evidence" value="ECO:0007669"/>
    <property type="project" value="UniProtKB-SubCell"/>
</dbReference>
<evidence type="ECO:0000259" key="13">
    <source>
        <dbReference type="PROSITE" id="PS50017"/>
    </source>
</evidence>
<dbReference type="Pfam" id="PF00531">
    <property type="entry name" value="Death"/>
    <property type="match status" value="1"/>
</dbReference>